<evidence type="ECO:0000313" key="2">
    <source>
        <dbReference type="EMBL" id="ADP81994.1"/>
    </source>
</evidence>
<feature type="compositionally biased region" description="Low complexity" evidence="1">
    <location>
        <begin position="182"/>
        <end position="198"/>
    </location>
</feature>
<dbReference type="RefSeq" id="WP_013425112.1">
    <property type="nucleotide sequence ID" value="NC_014666.1"/>
</dbReference>
<feature type="region of interest" description="Disordered" evidence="1">
    <location>
        <begin position="142"/>
        <end position="219"/>
    </location>
</feature>
<dbReference type="HOGENOM" id="CLU_942518_0_0_11"/>
<dbReference type="AlphaFoldDB" id="E3J6S0"/>
<dbReference type="Proteomes" id="UP000002484">
    <property type="component" value="Chromosome"/>
</dbReference>
<proteinExistence type="predicted"/>
<dbReference type="EMBL" id="CP002299">
    <property type="protein sequence ID" value="ADP81994.1"/>
    <property type="molecule type" value="Genomic_DNA"/>
</dbReference>
<reference evidence="2 3" key="1">
    <citation type="submission" date="2010-10" db="EMBL/GenBank/DDBJ databases">
        <title>Complete sequence of Frankia sp. EuI1c.</title>
        <authorList>
            <consortium name="US DOE Joint Genome Institute"/>
            <person name="Lucas S."/>
            <person name="Copeland A."/>
            <person name="Lapidus A."/>
            <person name="Cheng J.-F."/>
            <person name="Bruce D."/>
            <person name="Goodwin L."/>
            <person name="Pitluck S."/>
            <person name="Chertkov O."/>
            <person name="Detter J.C."/>
            <person name="Han C."/>
            <person name="Tapia R."/>
            <person name="Land M."/>
            <person name="Hauser L."/>
            <person name="Jeffries C."/>
            <person name="Kyrpides N."/>
            <person name="Ivanova N."/>
            <person name="Mikhailova N."/>
            <person name="Beauchemin N."/>
            <person name="Sen A."/>
            <person name="Sur S.A."/>
            <person name="Gtari M."/>
            <person name="Wall L."/>
            <person name="Tisa L."/>
            <person name="Woyke T."/>
        </authorList>
    </citation>
    <scope>NUCLEOTIDE SEQUENCE [LARGE SCALE GENOMIC DNA]</scope>
    <source>
        <strain evidence="3">DSM 45817 / CECT 9037 / EuI1c</strain>
    </source>
</reference>
<dbReference type="InParanoid" id="E3J6S0"/>
<organism evidence="2 3">
    <name type="scientific">Pseudofrankia inefficax (strain DSM 45817 / CECT 9037 / DDB 130130 / EuI1c)</name>
    <name type="common">Frankia inefficax</name>
    <dbReference type="NCBI Taxonomy" id="298654"/>
    <lineage>
        <taxon>Bacteria</taxon>
        <taxon>Bacillati</taxon>
        <taxon>Actinomycetota</taxon>
        <taxon>Actinomycetes</taxon>
        <taxon>Frankiales</taxon>
        <taxon>Frankiaceae</taxon>
        <taxon>Pseudofrankia</taxon>
    </lineage>
</organism>
<gene>
    <name evidence="2" type="ordered locus">FraEuI1c_3989</name>
</gene>
<keyword evidence="3" id="KW-1185">Reference proteome</keyword>
<dbReference type="STRING" id="298654.FraEuI1c_3989"/>
<evidence type="ECO:0000256" key="1">
    <source>
        <dbReference type="SAM" id="MobiDB-lite"/>
    </source>
</evidence>
<feature type="compositionally biased region" description="Basic and acidic residues" evidence="1">
    <location>
        <begin position="1"/>
        <end position="11"/>
    </location>
</feature>
<accession>E3J6S0</accession>
<dbReference type="eggNOG" id="COG0508">
    <property type="taxonomic scope" value="Bacteria"/>
</dbReference>
<evidence type="ECO:0000313" key="3">
    <source>
        <dbReference type="Proteomes" id="UP000002484"/>
    </source>
</evidence>
<feature type="region of interest" description="Disordered" evidence="1">
    <location>
        <begin position="1"/>
        <end position="118"/>
    </location>
</feature>
<feature type="compositionally biased region" description="Basic and acidic residues" evidence="1">
    <location>
        <begin position="57"/>
        <end position="69"/>
    </location>
</feature>
<sequence>MSLSDRLHTTDETESPLPPTGEDAVAEPPFAYPARTAEQQPASRTAAVDTVETPGSRVDEPEAGARNDEPLDETPADKNAGATPFGEPVAVAPAAPFDEPVIVNSSDHEAPPADEPVAAAAPVDEAVVPSDSYGDEHVVAPVETDPVDGTDPIDARASAPPVGLGTTAGDSRVDEPVADDFVAGPPDGPAVAVAAATGTGTGTGTGGPEQPAAGGKEAPGDWRQVLMEFVDHPREAVEKADQLVEDAVRALTEQINREHTGLRDAWRTHGEPSTEDLRKALRGYRDFFEKVLSNR</sequence>
<protein>
    <submittedName>
        <fullName evidence="2">Uncharacterized protein</fullName>
    </submittedName>
</protein>
<dbReference type="KEGG" id="fri:FraEuI1c_3989"/>
<name>E3J6S0_PSEI1</name>